<feature type="signal peptide" evidence="1">
    <location>
        <begin position="1"/>
        <end position="18"/>
    </location>
</feature>
<evidence type="ECO:0000256" key="1">
    <source>
        <dbReference type="SAM" id="SignalP"/>
    </source>
</evidence>
<feature type="chain" id="PRO_5016744996" description="Lipoprotein" evidence="1">
    <location>
        <begin position="19"/>
        <end position="138"/>
    </location>
</feature>
<dbReference type="PROSITE" id="PS51257">
    <property type="entry name" value="PROKAR_LIPOPROTEIN"/>
    <property type="match status" value="1"/>
</dbReference>
<organism evidence="2 3">
    <name type="scientific">Rhodanobacter denitrificans</name>
    <dbReference type="NCBI Taxonomy" id="666685"/>
    <lineage>
        <taxon>Bacteria</taxon>
        <taxon>Pseudomonadati</taxon>
        <taxon>Pseudomonadota</taxon>
        <taxon>Gammaproteobacteria</taxon>
        <taxon>Lysobacterales</taxon>
        <taxon>Rhodanobacteraceae</taxon>
        <taxon>Rhodanobacter</taxon>
    </lineage>
</organism>
<evidence type="ECO:0000313" key="3">
    <source>
        <dbReference type="Proteomes" id="UP000252387"/>
    </source>
</evidence>
<gene>
    <name evidence="2" type="ORF">DEO45_12175</name>
</gene>
<dbReference type="AlphaFoldDB" id="A0A368KBE4"/>
<keyword evidence="3" id="KW-1185">Reference proteome</keyword>
<protein>
    <recommendedName>
        <fullName evidence="4">Lipoprotein</fullName>
    </recommendedName>
</protein>
<keyword evidence="1" id="KW-0732">Signal</keyword>
<dbReference type="RefSeq" id="WP_114344043.1">
    <property type="nucleotide sequence ID" value="NZ_QFWQ01000007.1"/>
</dbReference>
<dbReference type="EMBL" id="QFWQ01000007">
    <property type="protein sequence ID" value="RCS29252.1"/>
    <property type="molecule type" value="Genomic_DNA"/>
</dbReference>
<evidence type="ECO:0000313" key="2">
    <source>
        <dbReference type="EMBL" id="RCS29252.1"/>
    </source>
</evidence>
<comment type="caution">
    <text evidence="2">The sequence shown here is derived from an EMBL/GenBank/DDBJ whole genome shotgun (WGS) entry which is preliminary data.</text>
</comment>
<accession>A0A368KBE4</accession>
<dbReference type="OrthoDB" id="6196416at2"/>
<reference evidence="2 3" key="1">
    <citation type="submission" date="2018-05" db="EMBL/GenBank/DDBJ databases">
        <title>Draft genome sequence of Rhodanobacter denitrificans Yn1 isolated from gold copper mine.</title>
        <authorList>
            <person name="Yang N."/>
            <person name="Mazhar H.S."/>
            <person name="Rensing C."/>
        </authorList>
    </citation>
    <scope>NUCLEOTIDE SEQUENCE [LARGE SCALE GENOMIC DNA]</scope>
    <source>
        <strain evidence="2 3">Yn1</strain>
    </source>
</reference>
<dbReference type="Proteomes" id="UP000252387">
    <property type="component" value="Unassembled WGS sequence"/>
</dbReference>
<evidence type="ECO:0008006" key="4">
    <source>
        <dbReference type="Google" id="ProtNLM"/>
    </source>
</evidence>
<proteinExistence type="predicted"/>
<sequence length="138" mass="15601">MRRILSLLVALSTLFALAGCATKTRSDELTTTLKAYGSTLRWGDFRSAAQFIEPSRRAAHPLSQLDLARYQQVRVSEYDDGAGPVPSGEFDVQQTVLINLINVHTQSERSVVDHQTWHYDEKTKHWWLTSGLPDITQD</sequence>
<name>A0A368KBE4_9GAMM</name>